<sequence length="179" mass="19242">MVTRHRRRLPGGQPGGQPAPRTRAARERRARRTPLRGGRPRRLRLAEALSRPGEHRRMSTRVLIVEDEPMIGRILTEKLTREGYAVTRAASIEELTAHLPSTDIALVDATLDGDGIDAMLGLARAGVRPRAGWFAMLENRAAEDGGRAVRAGAAGVILKPFKPTAVAAKVATLLAAAPA</sequence>
<dbReference type="Gene3D" id="3.40.50.2300">
    <property type="match status" value="1"/>
</dbReference>
<accession>A0A2W5Z2Q5</accession>
<dbReference type="SUPFAM" id="SSF52172">
    <property type="entry name" value="CheY-like"/>
    <property type="match status" value="1"/>
</dbReference>
<dbReference type="InterPro" id="IPR001789">
    <property type="entry name" value="Sig_transdc_resp-reg_receiver"/>
</dbReference>
<organism evidence="5 6">
    <name type="scientific">Candidatus Aeolococcus gillhamiae</name>
    <dbReference type="NCBI Taxonomy" id="3127015"/>
    <lineage>
        <taxon>Bacteria</taxon>
        <taxon>Bacillati</taxon>
        <taxon>Candidatus Dormiibacterota</taxon>
        <taxon>Candidatus Dormibacteria</taxon>
        <taxon>Candidatus Aeolococcales</taxon>
        <taxon>Candidatus Aeolococcaceae</taxon>
        <taxon>Candidatus Aeolococcus</taxon>
    </lineage>
</organism>
<dbReference type="SMART" id="SM00448">
    <property type="entry name" value="REC"/>
    <property type="match status" value="1"/>
</dbReference>
<feature type="region of interest" description="Disordered" evidence="3">
    <location>
        <begin position="1"/>
        <end position="40"/>
    </location>
</feature>
<reference evidence="5 6" key="1">
    <citation type="journal article" date="2017" name="Nature">
        <title>Atmospheric trace gases support primary production in Antarctic desert surface soil.</title>
        <authorList>
            <person name="Ji M."/>
            <person name="Greening C."/>
            <person name="Vanwonterghem I."/>
            <person name="Carere C.R."/>
            <person name="Bay S.K."/>
            <person name="Steen J.A."/>
            <person name="Montgomery K."/>
            <person name="Lines T."/>
            <person name="Beardall J."/>
            <person name="van Dorst J."/>
            <person name="Snape I."/>
            <person name="Stott M.B."/>
            <person name="Hugenholtz P."/>
            <person name="Ferrari B.C."/>
        </authorList>
    </citation>
    <scope>NUCLEOTIDE SEQUENCE [LARGE SCALE GENOMIC DNA]</scope>
    <source>
        <strain evidence="5">RRmetagenome_bin12</strain>
    </source>
</reference>
<feature type="domain" description="Response regulatory" evidence="4">
    <location>
        <begin position="61"/>
        <end position="174"/>
    </location>
</feature>
<feature type="compositionally biased region" description="Basic residues" evidence="3">
    <location>
        <begin position="26"/>
        <end position="40"/>
    </location>
</feature>
<dbReference type="AlphaFoldDB" id="A0A2W5Z2Q5"/>
<keyword evidence="1 2" id="KW-0597">Phosphoprotein</keyword>
<evidence type="ECO:0000259" key="4">
    <source>
        <dbReference type="PROSITE" id="PS50110"/>
    </source>
</evidence>
<evidence type="ECO:0000256" key="3">
    <source>
        <dbReference type="SAM" id="MobiDB-lite"/>
    </source>
</evidence>
<dbReference type="Proteomes" id="UP000248724">
    <property type="component" value="Unassembled WGS sequence"/>
</dbReference>
<dbReference type="GO" id="GO:0000160">
    <property type="term" value="P:phosphorelay signal transduction system"/>
    <property type="evidence" value="ECO:0007669"/>
    <property type="project" value="InterPro"/>
</dbReference>
<dbReference type="EMBL" id="QHBU01000201">
    <property type="protein sequence ID" value="PZR79523.1"/>
    <property type="molecule type" value="Genomic_DNA"/>
</dbReference>
<dbReference type="Pfam" id="PF00072">
    <property type="entry name" value="Response_reg"/>
    <property type="match status" value="1"/>
</dbReference>
<dbReference type="PANTHER" id="PTHR44591">
    <property type="entry name" value="STRESS RESPONSE REGULATOR PROTEIN 1"/>
    <property type="match status" value="1"/>
</dbReference>
<dbReference type="InterPro" id="IPR011006">
    <property type="entry name" value="CheY-like_superfamily"/>
</dbReference>
<evidence type="ECO:0000256" key="1">
    <source>
        <dbReference type="ARBA" id="ARBA00022553"/>
    </source>
</evidence>
<dbReference type="InterPro" id="IPR050595">
    <property type="entry name" value="Bact_response_regulator"/>
</dbReference>
<evidence type="ECO:0000313" key="6">
    <source>
        <dbReference type="Proteomes" id="UP000248724"/>
    </source>
</evidence>
<evidence type="ECO:0000256" key="2">
    <source>
        <dbReference type="PROSITE-ProRule" id="PRU00169"/>
    </source>
</evidence>
<comment type="caution">
    <text evidence="5">The sequence shown here is derived from an EMBL/GenBank/DDBJ whole genome shotgun (WGS) entry which is preliminary data.</text>
</comment>
<name>A0A2W5Z2Q5_9BACT</name>
<protein>
    <recommendedName>
        <fullName evidence="4">Response regulatory domain-containing protein</fullName>
    </recommendedName>
</protein>
<dbReference type="PROSITE" id="PS50110">
    <property type="entry name" value="RESPONSE_REGULATORY"/>
    <property type="match status" value="1"/>
</dbReference>
<feature type="modified residue" description="4-aspartylphosphate" evidence="2">
    <location>
        <position position="108"/>
    </location>
</feature>
<evidence type="ECO:0000313" key="5">
    <source>
        <dbReference type="EMBL" id="PZR79523.1"/>
    </source>
</evidence>
<gene>
    <name evidence="5" type="ORF">DLM65_10605</name>
</gene>
<dbReference type="PANTHER" id="PTHR44591:SF23">
    <property type="entry name" value="CHEY SUBFAMILY"/>
    <property type="match status" value="1"/>
</dbReference>
<proteinExistence type="predicted"/>